<sequence length="124" mass="13695">MKHGGKDVACTGNGKRNMGGTSATGGNGWREDMARWKSSGCDDQDIPWKTERTVRCIANGVVKCTIKVTFEPGSRHLNRFASSDTVFISERWDKESGLRTLIDVHREDRIKDDIVVKNVPSGAS</sequence>
<dbReference type="Proteomes" id="UP000250275">
    <property type="component" value="Unassembled WGS sequence"/>
</dbReference>
<dbReference type="AlphaFoldDB" id="A0A310SGF6"/>
<gene>
    <name evidence="2" type="ORF">WN48_01378</name>
</gene>
<organism evidence="2 3">
    <name type="scientific">Eufriesea mexicana</name>
    <dbReference type="NCBI Taxonomy" id="516756"/>
    <lineage>
        <taxon>Eukaryota</taxon>
        <taxon>Metazoa</taxon>
        <taxon>Ecdysozoa</taxon>
        <taxon>Arthropoda</taxon>
        <taxon>Hexapoda</taxon>
        <taxon>Insecta</taxon>
        <taxon>Pterygota</taxon>
        <taxon>Neoptera</taxon>
        <taxon>Endopterygota</taxon>
        <taxon>Hymenoptera</taxon>
        <taxon>Apocrita</taxon>
        <taxon>Aculeata</taxon>
        <taxon>Apoidea</taxon>
        <taxon>Anthophila</taxon>
        <taxon>Apidae</taxon>
        <taxon>Eufriesea</taxon>
    </lineage>
</organism>
<accession>A0A310SGF6</accession>
<evidence type="ECO:0000313" key="2">
    <source>
        <dbReference type="EMBL" id="OAD61367.1"/>
    </source>
</evidence>
<name>A0A310SGF6_9HYME</name>
<protein>
    <submittedName>
        <fullName evidence="2">Uncharacterized protein</fullName>
    </submittedName>
</protein>
<feature type="region of interest" description="Disordered" evidence="1">
    <location>
        <begin position="1"/>
        <end position="31"/>
    </location>
</feature>
<evidence type="ECO:0000256" key="1">
    <source>
        <dbReference type="SAM" id="MobiDB-lite"/>
    </source>
</evidence>
<keyword evidence="3" id="KW-1185">Reference proteome</keyword>
<proteinExistence type="predicted"/>
<evidence type="ECO:0000313" key="3">
    <source>
        <dbReference type="Proteomes" id="UP000250275"/>
    </source>
</evidence>
<dbReference type="EMBL" id="KQ760221">
    <property type="protein sequence ID" value="OAD61367.1"/>
    <property type="molecule type" value="Genomic_DNA"/>
</dbReference>
<reference evidence="2 3" key="1">
    <citation type="submission" date="2015-07" db="EMBL/GenBank/DDBJ databases">
        <title>The genome of Eufriesea mexicana.</title>
        <authorList>
            <person name="Pan H."/>
            <person name="Kapheim K."/>
        </authorList>
    </citation>
    <scope>NUCLEOTIDE SEQUENCE [LARGE SCALE GENOMIC DNA]</scope>
    <source>
        <strain evidence="2">0111107269</strain>
        <tissue evidence="2">Whole body</tissue>
    </source>
</reference>